<dbReference type="AlphaFoldDB" id="A0A4Y3TSH8"/>
<dbReference type="Pfam" id="PF00534">
    <property type="entry name" value="Glycos_transf_1"/>
    <property type="match status" value="1"/>
</dbReference>
<dbReference type="CDD" id="cd03801">
    <property type="entry name" value="GT4_PimA-like"/>
    <property type="match status" value="1"/>
</dbReference>
<reference evidence="2 3" key="1">
    <citation type="submission" date="2019-06" db="EMBL/GenBank/DDBJ databases">
        <title>Whole genome shotgun sequence of Acetobacter peroxydans NBRC 13755.</title>
        <authorList>
            <person name="Hosoyama A."/>
            <person name="Uohara A."/>
            <person name="Ohji S."/>
            <person name="Ichikawa N."/>
        </authorList>
    </citation>
    <scope>NUCLEOTIDE SEQUENCE [LARGE SCALE GENOMIC DNA]</scope>
    <source>
        <strain evidence="2 3">NBRC 13755</strain>
    </source>
</reference>
<dbReference type="Gene3D" id="3.40.50.2000">
    <property type="entry name" value="Glycogen Phosphorylase B"/>
    <property type="match status" value="1"/>
</dbReference>
<gene>
    <name evidence="2" type="ORF">APE01nite_17680</name>
</gene>
<protein>
    <recommendedName>
        <fullName evidence="1">Glycosyl transferase family 1 domain-containing protein</fullName>
    </recommendedName>
</protein>
<dbReference type="SUPFAM" id="SSF53756">
    <property type="entry name" value="UDP-Glycosyltransferase/glycogen phosphorylase"/>
    <property type="match status" value="1"/>
</dbReference>
<dbReference type="PANTHER" id="PTHR12526:SF600">
    <property type="entry name" value="GLYCOSYL TRANSFERASE GROUP 1"/>
    <property type="match status" value="1"/>
</dbReference>
<feature type="domain" description="Glycosyl transferase family 1" evidence="1">
    <location>
        <begin position="4"/>
        <end position="169"/>
    </location>
</feature>
<proteinExistence type="predicted"/>
<dbReference type="GO" id="GO:0016757">
    <property type="term" value="F:glycosyltransferase activity"/>
    <property type="evidence" value="ECO:0007669"/>
    <property type="project" value="InterPro"/>
</dbReference>
<dbReference type="EMBL" id="BJMV01000009">
    <property type="protein sequence ID" value="GEB85971.1"/>
    <property type="molecule type" value="Genomic_DNA"/>
</dbReference>
<dbReference type="PANTHER" id="PTHR12526">
    <property type="entry name" value="GLYCOSYLTRANSFERASE"/>
    <property type="match status" value="1"/>
</dbReference>
<comment type="caution">
    <text evidence="2">The sequence shown here is derived from an EMBL/GenBank/DDBJ whole genome shotgun (WGS) entry which is preliminary data.</text>
</comment>
<accession>A0A4Y3TSH8</accession>
<organism evidence="2 3">
    <name type="scientific">Acetobacter peroxydans</name>
    <dbReference type="NCBI Taxonomy" id="104098"/>
    <lineage>
        <taxon>Bacteria</taxon>
        <taxon>Pseudomonadati</taxon>
        <taxon>Pseudomonadota</taxon>
        <taxon>Alphaproteobacteria</taxon>
        <taxon>Acetobacterales</taxon>
        <taxon>Acetobacteraceae</taxon>
        <taxon>Acetobacter</taxon>
    </lineage>
</organism>
<dbReference type="InterPro" id="IPR001296">
    <property type="entry name" value="Glyco_trans_1"/>
</dbReference>
<sequence>MSVEEAKTALGLPVDRKTVVYTGRINHKKGLQPVLEAARLLPALNFVLVGSYGEGPIEAQAHDIPNVTIVSFQKGSALARYIFAADVLLIPPSLGPLQRFGSTVLPLKLFLYLAAGRPIVAGNTLDVREILKDGENALLCTPDDPADLAKVLKRVTEDEALASRLAACAQAQSLDLTWEARATRIDKLVRERLASPCTESGEWSAPQERRWRRMSVRWLLHVLTKRSVILPTHS</sequence>
<keyword evidence="3" id="KW-1185">Reference proteome</keyword>
<name>A0A4Y3TSH8_9PROT</name>
<evidence type="ECO:0000313" key="2">
    <source>
        <dbReference type="EMBL" id="GEB85971.1"/>
    </source>
</evidence>
<dbReference type="Proteomes" id="UP000317730">
    <property type="component" value="Unassembled WGS sequence"/>
</dbReference>
<evidence type="ECO:0000259" key="1">
    <source>
        <dbReference type="Pfam" id="PF00534"/>
    </source>
</evidence>
<evidence type="ECO:0000313" key="3">
    <source>
        <dbReference type="Proteomes" id="UP000317730"/>
    </source>
</evidence>